<dbReference type="HAMAP" id="MF_00291_B">
    <property type="entry name" value="Ribosomal_uS2_B"/>
    <property type="match status" value="1"/>
</dbReference>
<dbReference type="InterPro" id="IPR005706">
    <property type="entry name" value="Ribosomal_uS2_bac/mit/plastid"/>
</dbReference>
<dbReference type="GO" id="GO:0003735">
    <property type="term" value="F:structural constituent of ribosome"/>
    <property type="evidence" value="ECO:0007669"/>
    <property type="project" value="InterPro"/>
</dbReference>
<proteinExistence type="inferred from homology"/>
<dbReference type="RefSeq" id="YP_009725399.1">
    <property type="nucleotide sequence ID" value="NC_045839.1"/>
</dbReference>
<sequence length="264" mass="30080">MIKSIDEMVQVGMHFGHQPRKWNPKMAPYIYAERNGIHIIDLIQTYSHLKQVSQFLIESASQGKTFLFVGTKKQATRLIAKAALQCDSFYVNQRWLGGMLTNWKTIKTSIAKLNDLEFREKRGDFENLPKKEAATCKKEKERLQKYLGGLKKMFDIPDVVIIVGQPEEINAVRECQKLGIRSITILDTDCDPSLADLFVPANDDSVTSLKLLLTNFLEDIQKGQKQFQEKPTQKKSLPYKKRGSVNSGKKNTSVRNTKKTAKTL</sequence>
<evidence type="ECO:0000313" key="7">
    <source>
        <dbReference type="EMBL" id="QHO63905.1"/>
    </source>
</evidence>
<feature type="compositionally biased region" description="Polar residues" evidence="6">
    <location>
        <begin position="244"/>
        <end position="255"/>
    </location>
</feature>
<keyword evidence="3 5" id="KW-0687">Ribonucleoprotein</keyword>
<dbReference type="FunFam" id="1.10.287.610:FF:000001">
    <property type="entry name" value="30S ribosomal protein S2"/>
    <property type="match status" value="1"/>
</dbReference>
<dbReference type="Gene3D" id="1.10.287.610">
    <property type="entry name" value="Helix hairpin bin"/>
    <property type="match status" value="1"/>
</dbReference>
<protein>
    <recommendedName>
        <fullName evidence="4 5">Small ribosomal subunit protein uS2c</fullName>
    </recommendedName>
</protein>
<dbReference type="EMBL" id="MK643158">
    <property type="protein sequence ID" value="QHO63905.1"/>
    <property type="molecule type" value="Genomic_DNA"/>
</dbReference>
<feature type="region of interest" description="Disordered" evidence="6">
    <location>
        <begin position="224"/>
        <end position="264"/>
    </location>
</feature>
<evidence type="ECO:0000256" key="1">
    <source>
        <dbReference type="ARBA" id="ARBA00006242"/>
    </source>
</evidence>
<organism evidence="7">
    <name type="scientific">Trebouxia lynnae</name>
    <dbReference type="NCBI Taxonomy" id="1825957"/>
    <lineage>
        <taxon>Eukaryota</taxon>
        <taxon>Viridiplantae</taxon>
        <taxon>Chlorophyta</taxon>
        <taxon>core chlorophytes</taxon>
        <taxon>Trebouxiophyceae</taxon>
        <taxon>Trebouxiales</taxon>
        <taxon>Trebouxiaceae</taxon>
        <taxon>Trebouxia</taxon>
    </lineage>
</organism>
<accession>A0A6B9VQX5</accession>
<evidence type="ECO:0000256" key="4">
    <source>
        <dbReference type="ARBA" id="ARBA00035155"/>
    </source>
</evidence>
<dbReference type="GO" id="GO:0009507">
    <property type="term" value="C:chloroplast"/>
    <property type="evidence" value="ECO:0007669"/>
    <property type="project" value="UniProtKB-SubCell"/>
</dbReference>
<gene>
    <name evidence="5 7" type="primary">rps2</name>
</gene>
<geneLocation type="chloroplast" evidence="7"/>
<dbReference type="SUPFAM" id="SSF52313">
    <property type="entry name" value="Ribosomal protein S2"/>
    <property type="match status" value="1"/>
</dbReference>
<dbReference type="GeneID" id="43960793"/>
<dbReference type="PANTHER" id="PTHR12534">
    <property type="entry name" value="30S RIBOSOMAL PROTEIN S2 PROKARYOTIC AND ORGANELLAR"/>
    <property type="match status" value="1"/>
</dbReference>
<evidence type="ECO:0000256" key="2">
    <source>
        <dbReference type="ARBA" id="ARBA00022980"/>
    </source>
</evidence>
<dbReference type="InterPro" id="IPR023591">
    <property type="entry name" value="Ribosomal_uS2_flav_dom_sf"/>
</dbReference>
<keyword evidence="7" id="KW-0150">Chloroplast</keyword>
<comment type="similarity">
    <text evidence="1 5">Belongs to the universal ribosomal protein uS2 family.</text>
</comment>
<evidence type="ECO:0000256" key="3">
    <source>
        <dbReference type="ARBA" id="ARBA00023274"/>
    </source>
</evidence>
<reference evidence="7" key="1">
    <citation type="journal article" date="2019" name="J. Phycol.">
        <title>The chloroplast genome of the lichen-symbiont microalga Trebouxia sp. Tr9 (Trebouxiophyceae, Chlorophyta) shows short inverted repeats with a single gene and loss of the rps4 gene, which is encoded by the nucleus.</title>
        <authorList>
            <person name="Martinez-Alberola F."/>
            <person name="Barreno E."/>
            <person name="Casano L.M."/>
            <person name="Gasulla F."/>
            <person name="Molins A."/>
            <person name="Moya P."/>
            <person name="Gonzalez-Hourcade M."/>
            <person name="Del Campo E.M."/>
        </authorList>
    </citation>
    <scope>NUCLEOTIDE SEQUENCE</scope>
    <source>
        <strain evidence="7">TR9</strain>
    </source>
</reference>
<dbReference type="NCBIfam" id="TIGR01011">
    <property type="entry name" value="rpsB_bact"/>
    <property type="match status" value="1"/>
</dbReference>
<keyword evidence="7" id="KW-0934">Plastid</keyword>
<dbReference type="Pfam" id="PF00318">
    <property type="entry name" value="Ribosomal_S2"/>
    <property type="match status" value="1"/>
</dbReference>
<dbReference type="GO" id="GO:0006412">
    <property type="term" value="P:translation"/>
    <property type="evidence" value="ECO:0007669"/>
    <property type="project" value="UniProtKB-UniRule"/>
</dbReference>
<dbReference type="CDD" id="cd01425">
    <property type="entry name" value="RPS2"/>
    <property type="match status" value="1"/>
</dbReference>
<evidence type="ECO:0000256" key="6">
    <source>
        <dbReference type="SAM" id="MobiDB-lite"/>
    </source>
</evidence>
<dbReference type="PANTHER" id="PTHR12534:SF0">
    <property type="entry name" value="SMALL RIBOSOMAL SUBUNIT PROTEIN US2M"/>
    <property type="match status" value="1"/>
</dbReference>
<evidence type="ECO:0000256" key="5">
    <source>
        <dbReference type="HAMAP-Rule" id="MF_00291"/>
    </source>
</evidence>
<name>A0A6B9VQX5_9CHLO</name>
<dbReference type="PRINTS" id="PR00395">
    <property type="entry name" value="RIBOSOMALS2"/>
</dbReference>
<dbReference type="AlphaFoldDB" id="A0A6B9VQX5"/>
<dbReference type="InterPro" id="IPR001865">
    <property type="entry name" value="Ribosomal_uS2"/>
</dbReference>
<keyword evidence="2 5" id="KW-0689">Ribosomal protein</keyword>
<dbReference type="GO" id="GO:0005763">
    <property type="term" value="C:mitochondrial small ribosomal subunit"/>
    <property type="evidence" value="ECO:0007669"/>
    <property type="project" value="TreeGrafter"/>
</dbReference>
<comment type="subcellular location">
    <subcellularLocation>
        <location evidence="5">Plastid</location>
        <location evidence="5">Chloroplast</location>
    </subcellularLocation>
</comment>
<dbReference type="Gene3D" id="3.40.50.10490">
    <property type="entry name" value="Glucose-6-phosphate isomerase like protein, domain 1"/>
    <property type="match status" value="1"/>
</dbReference>